<dbReference type="Proteomes" id="UP000294028">
    <property type="component" value="Unassembled WGS sequence"/>
</dbReference>
<protein>
    <submittedName>
        <fullName evidence="1">Uncharacterized protein</fullName>
    </submittedName>
</protein>
<dbReference type="OMA" id="YGWLECT"/>
<sequence>MISERDLVSTYDPRQYDDAWDAVEQYRCVQSYHERNPEKGSSAVSNEFGLPRGRVHGWLHGGKPDQVKALSFGHQYGWFDATWEDEAGHAFNTLVAAVFAGGSIGARDYSLRFTLGKGHEAQITAAVERLAGGYRTVQDIDGRKTWEISPTEGQAPLARALVALGAPRGTKNADADVSLPQYLKTAPERIRQEFLQVYLTLRASDAEYTNYLTVRESRPDEFLDELAAFMDQELPAEVYRNDSIVVSPEAIDALDAPLEEGSLG</sequence>
<dbReference type="AlphaFoldDB" id="A0A482T789"/>
<reference evidence="1 2" key="1">
    <citation type="submission" date="2018-12" db="EMBL/GenBank/DDBJ databases">
        <title>Genome analysis provides insights into bioremediation potentialities of Halogeometricum borinquense strain N11.</title>
        <authorList>
            <person name="Najjari A."/>
            <person name="Youssef N."/>
            <person name="Fhoula I."/>
            <person name="Ben Dhia O."/>
            <person name="Mahjoubi M."/>
            <person name="Ouzari H.I."/>
            <person name="Cherif A."/>
        </authorList>
    </citation>
    <scope>NUCLEOTIDE SEQUENCE [LARGE SCALE GENOMIC DNA]</scope>
    <source>
        <strain evidence="1 2">N11</strain>
    </source>
</reference>
<evidence type="ECO:0000313" key="2">
    <source>
        <dbReference type="Proteomes" id="UP000294028"/>
    </source>
</evidence>
<comment type="caution">
    <text evidence="1">The sequence shown here is derived from an EMBL/GenBank/DDBJ whole genome shotgun (WGS) entry which is preliminary data.</text>
</comment>
<proteinExistence type="predicted"/>
<accession>A0A482T789</accession>
<evidence type="ECO:0000313" key="1">
    <source>
        <dbReference type="EMBL" id="RYJ08767.1"/>
    </source>
</evidence>
<gene>
    <name evidence="1" type="ORF">ELS19_19250</name>
</gene>
<organism evidence="1 2">
    <name type="scientific">Halogeometricum borinquense</name>
    <dbReference type="NCBI Taxonomy" id="60847"/>
    <lineage>
        <taxon>Archaea</taxon>
        <taxon>Methanobacteriati</taxon>
        <taxon>Methanobacteriota</taxon>
        <taxon>Stenosarchaea group</taxon>
        <taxon>Halobacteria</taxon>
        <taxon>Halobacteriales</taxon>
        <taxon>Haloferacaceae</taxon>
        <taxon>Halogeometricum</taxon>
    </lineage>
</organism>
<dbReference type="EMBL" id="RZHH01000003">
    <property type="protein sequence ID" value="RYJ08767.1"/>
    <property type="molecule type" value="Genomic_DNA"/>
</dbReference>
<name>A0A482T789_9EURY</name>